<gene>
    <name evidence="2" type="ORF">GCT13_13265</name>
</gene>
<reference evidence="2 3" key="1">
    <citation type="submission" date="2019-10" db="EMBL/GenBank/DDBJ databases">
        <title>Paraburkholderia sp. isolated from nodules of Mimosa pudica from Brazilian Atlantic Forest soils.</title>
        <authorList>
            <person name="Paulitsch F."/>
            <person name="Hungria M."/>
            <person name="Dall'Agnol R."/>
        </authorList>
    </citation>
    <scope>NUCLEOTIDE SEQUENCE [LARGE SCALE GENOMIC DNA]</scope>
    <source>
        <strain evidence="2 3">CNPSo 3157</strain>
    </source>
</reference>
<protein>
    <submittedName>
        <fullName evidence="2">Phage head closure protein</fullName>
    </submittedName>
</protein>
<evidence type="ECO:0000313" key="3">
    <source>
        <dbReference type="Proteomes" id="UP000484381"/>
    </source>
</evidence>
<dbReference type="EMBL" id="WHNP01000010">
    <property type="protein sequence ID" value="MPW17879.1"/>
    <property type="molecule type" value="Genomic_DNA"/>
</dbReference>
<evidence type="ECO:0000256" key="1">
    <source>
        <dbReference type="SAM" id="MobiDB-lite"/>
    </source>
</evidence>
<sequence length="106" mass="11831">MLQAGSLNRRITIQRQSADRDEDGHPEAVWTDVVVTWASIAHKSGLQSIRGDAEVSLVQASIRVRYRTDVAAGMRVVHGSTIYQIRAVLPDERGREFTDLVCEVIE</sequence>
<dbReference type="NCBIfam" id="TIGR01563">
    <property type="entry name" value="gp16_SPP1"/>
    <property type="match status" value="1"/>
</dbReference>
<accession>A0A7X1TG64</accession>
<dbReference type="InterPro" id="IPR008767">
    <property type="entry name" value="Phage_SPP1_head-tail_adaptor"/>
</dbReference>
<dbReference type="AlphaFoldDB" id="A0A7X1TG64"/>
<comment type="caution">
    <text evidence="2">The sequence shown here is derived from an EMBL/GenBank/DDBJ whole genome shotgun (WGS) entry which is preliminary data.</text>
</comment>
<evidence type="ECO:0000313" key="2">
    <source>
        <dbReference type="EMBL" id="MPW17879.1"/>
    </source>
</evidence>
<proteinExistence type="predicted"/>
<dbReference type="Pfam" id="PF05521">
    <property type="entry name" value="Phage_HCP"/>
    <property type="match status" value="1"/>
</dbReference>
<dbReference type="Proteomes" id="UP000484381">
    <property type="component" value="Unassembled WGS sequence"/>
</dbReference>
<dbReference type="InterPro" id="IPR038666">
    <property type="entry name" value="SSP1_head-tail_sf"/>
</dbReference>
<feature type="compositionally biased region" description="Polar residues" evidence="1">
    <location>
        <begin position="1"/>
        <end position="16"/>
    </location>
</feature>
<name>A0A7X1TG64_9BURK</name>
<dbReference type="RefSeq" id="WP_152758630.1">
    <property type="nucleotide sequence ID" value="NZ_WHNP01000010.1"/>
</dbReference>
<dbReference type="Gene3D" id="2.40.10.270">
    <property type="entry name" value="Bacteriophage SPP1 head-tail adaptor protein"/>
    <property type="match status" value="1"/>
</dbReference>
<feature type="region of interest" description="Disordered" evidence="1">
    <location>
        <begin position="1"/>
        <end position="25"/>
    </location>
</feature>
<keyword evidence="3" id="KW-1185">Reference proteome</keyword>
<organism evidence="2 3">
    <name type="scientific">Paraburkholderia franconis</name>
    <dbReference type="NCBI Taxonomy" id="2654983"/>
    <lineage>
        <taxon>Bacteria</taxon>
        <taxon>Pseudomonadati</taxon>
        <taxon>Pseudomonadota</taxon>
        <taxon>Betaproteobacteria</taxon>
        <taxon>Burkholderiales</taxon>
        <taxon>Burkholderiaceae</taxon>
        <taxon>Paraburkholderia</taxon>
    </lineage>
</organism>